<evidence type="ECO:0008006" key="13">
    <source>
        <dbReference type="Google" id="ProtNLM"/>
    </source>
</evidence>
<sequence>MARADRAFRDGVYVLALWTMILRKMANNKWLQLNLWIGLTVCVALFSSMPLYSQAILQRTLLKELQSVQTGNGVYPGFLRISTTVSASSMDAKTKEAIGSADRFVKTIPERMGLEALSFYQQRFTPKMKVYGADASAQEKQSQKTLGSFMSLSDLEKRVRLIEGRMPADRSDGIIEALVTQKFQLATKRKLGEELTVEPQDGGSTRFRVIPVGIVETNPEADRYLPFLTTENEDGFLIPFQQFEREFTQGGKARVSSMEWRLALNYEQLSLGKVDAFTQADREVRRYFKGKLGVAEIKIPASPTIASYQGKQEKLDTVTLSLYTPVMLMLAFYLYMTANLIIDRQKTEISVLRSRGASRLQIMAAYLLESLLLGLSALAAGPFLGVWFTKLLGASNGFLEFVQRSALKVSMTSSAYQVAAAAVAGAVILILIPAFLATRVSIVSHKQQTARLTRLSIWHRTGLDLVLICLAAYLLYNFNQRQEDLRRLALGSADLQVDPLLFLTPALFALGGGLLVLRVYPWFVRLVYWLGRNGWPPALYHTLVQISRSSGQYLTIQVFLIMTVATGLFSANAARTINDNMDSKVRYAVGTDIALTTKWESDAPPPVSPGAGGQPQSEQATTTVQKRVQYTEPPFEPFEELDGVQATAKVFKKQEARFSAVGNEKSGKTALFGIDTKDFGSTAWLKEGLLQYPINSYLNLIAPNPEAVLISRSLAEDAKLKPGDPIRVYWDSLDGATFTVYGIIDYWPSWSPLPSDQGSGKPEQPHLVVGHLGTIQNRLAVEPYEVWLKLADGTNSEQIYRELQEKKLQVTSLRDATQELVQSRNDPFRLAMNGVMTLGFSISMLVSFIGFLLFWVLTLSGRTLQYGVLRAMGISFPQMIGMLVSEQLLTSGAAVLIGVFIGNVTSMKFVPLFEMSFASKEQVPPFTITYQLSDYLQLYGIIGFTLATGLLILGYRLTRIRIAQALKLGEE</sequence>
<keyword evidence="2" id="KW-1003">Cell membrane</keyword>
<evidence type="ECO:0000256" key="4">
    <source>
        <dbReference type="ARBA" id="ARBA00022989"/>
    </source>
</evidence>
<gene>
    <name evidence="11" type="ORF">J21TS7_10060</name>
</gene>
<evidence type="ECO:0000256" key="5">
    <source>
        <dbReference type="ARBA" id="ARBA00023136"/>
    </source>
</evidence>
<dbReference type="InterPro" id="IPR003838">
    <property type="entry name" value="ABC3_permease_C"/>
</dbReference>
<keyword evidence="4 8" id="KW-1133">Transmembrane helix</keyword>
<feature type="transmembrane region" description="Helical" evidence="8">
    <location>
        <begin position="500"/>
        <end position="520"/>
    </location>
</feature>
<dbReference type="EMBL" id="BORU01000001">
    <property type="protein sequence ID" value="GIO52688.1"/>
    <property type="molecule type" value="Genomic_DNA"/>
</dbReference>
<dbReference type="InterPro" id="IPR025857">
    <property type="entry name" value="MacB_PCD"/>
</dbReference>
<reference evidence="11 12" key="1">
    <citation type="submission" date="2021-03" db="EMBL/GenBank/DDBJ databases">
        <title>Antimicrobial resistance genes in bacteria isolated from Japanese honey, and their potential for conferring macrolide and lincosamide resistance in the American foulbrood pathogen Paenibacillus larvae.</title>
        <authorList>
            <person name="Okamoto M."/>
            <person name="Kumagai M."/>
            <person name="Kanamori H."/>
            <person name="Takamatsu D."/>
        </authorList>
    </citation>
    <scope>NUCLEOTIDE SEQUENCE [LARGE SCALE GENOMIC DNA]</scope>
    <source>
        <strain evidence="11 12">J21TS7</strain>
    </source>
</reference>
<feature type="transmembrane region" description="Helical" evidence="8">
    <location>
        <begin position="363"/>
        <end position="388"/>
    </location>
</feature>
<organism evidence="11 12">
    <name type="scientific">Paenibacillus cineris</name>
    <dbReference type="NCBI Taxonomy" id="237530"/>
    <lineage>
        <taxon>Bacteria</taxon>
        <taxon>Bacillati</taxon>
        <taxon>Bacillota</taxon>
        <taxon>Bacilli</taxon>
        <taxon>Bacillales</taxon>
        <taxon>Paenibacillaceae</taxon>
        <taxon>Paenibacillus</taxon>
    </lineage>
</organism>
<keyword evidence="5 8" id="KW-0472">Membrane</keyword>
<evidence type="ECO:0000256" key="1">
    <source>
        <dbReference type="ARBA" id="ARBA00004651"/>
    </source>
</evidence>
<feature type="transmembrane region" description="Helical" evidence="8">
    <location>
        <begin position="936"/>
        <end position="957"/>
    </location>
</feature>
<feature type="compositionally biased region" description="Polar residues" evidence="7">
    <location>
        <begin position="614"/>
        <end position="624"/>
    </location>
</feature>
<comment type="subcellular location">
    <subcellularLocation>
        <location evidence="1">Cell membrane</location>
        <topology evidence="1">Multi-pass membrane protein</topology>
    </subcellularLocation>
</comment>
<feature type="domain" description="ABC3 transporter permease C-terminal" evidence="9">
    <location>
        <begin position="841"/>
        <end position="961"/>
    </location>
</feature>
<feature type="domain" description="ABC3 transporter permease C-terminal" evidence="9">
    <location>
        <begin position="326"/>
        <end position="439"/>
    </location>
</feature>
<feature type="transmembrane region" description="Helical" evidence="8">
    <location>
        <begin position="457"/>
        <end position="476"/>
    </location>
</feature>
<evidence type="ECO:0000256" key="8">
    <source>
        <dbReference type="SAM" id="Phobius"/>
    </source>
</evidence>
<dbReference type="InterPro" id="IPR050250">
    <property type="entry name" value="Macrolide_Exporter_MacB"/>
</dbReference>
<feature type="transmembrane region" description="Helical" evidence="8">
    <location>
        <begin position="835"/>
        <end position="859"/>
    </location>
</feature>
<dbReference type="Pfam" id="PF02687">
    <property type="entry name" value="FtsX"/>
    <property type="match status" value="2"/>
</dbReference>
<evidence type="ECO:0000256" key="2">
    <source>
        <dbReference type="ARBA" id="ARBA00022475"/>
    </source>
</evidence>
<feature type="domain" description="MacB-like periplasmic core" evidence="10">
    <location>
        <begin position="616"/>
        <end position="805"/>
    </location>
</feature>
<comment type="similarity">
    <text evidence="6">Belongs to the ABC-4 integral membrane protein family.</text>
</comment>
<dbReference type="PANTHER" id="PTHR30572:SF4">
    <property type="entry name" value="ABC TRANSPORTER PERMEASE YTRF"/>
    <property type="match status" value="1"/>
</dbReference>
<feature type="transmembrane region" description="Helical" evidence="8">
    <location>
        <begin position="322"/>
        <end position="342"/>
    </location>
</feature>
<evidence type="ECO:0000313" key="12">
    <source>
        <dbReference type="Proteomes" id="UP000676601"/>
    </source>
</evidence>
<proteinExistence type="inferred from homology"/>
<feature type="transmembrane region" description="Helical" evidence="8">
    <location>
        <begin position="33"/>
        <end position="52"/>
    </location>
</feature>
<evidence type="ECO:0000259" key="10">
    <source>
        <dbReference type="Pfam" id="PF12704"/>
    </source>
</evidence>
<keyword evidence="3 8" id="KW-0812">Transmembrane</keyword>
<name>A0ABQ4L7X4_9BACL</name>
<evidence type="ECO:0000256" key="6">
    <source>
        <dbReference type="ARBA" id="ARBA00038076"/>
    </source>
</evidence>
<comment type="caution">
    <text evidence="11">The sequence shown here is derived from an EMBL/GenBank/DDBJ whole genome shotgun (WGS) entry which is preliminary data.</text>
</comment>
<feature type="transmembrane region" description="Helical" evidence="8">
    <location>
        <begin position="880"/>
        <end position="901"/>
    </location>
</feature>
<dbReference type="PANTHER" id="PTHR30572">
    <property type="entry name" value="MEMBRANE COMPONENT OF TRANSPORTER-RELATED"/>
    <property type="match status" value="1"/>
</dbReference>
<evidence type="ECO:0000256" key="3">
    <source>
        <dbReference type="ARBA" id="ARBA00022692"/>
    </source>
</evidence>
<evidence type="ECO:0000313" key="11">
    <source>
        <dbReference type="EMBL" id="GIO52688.1"/>
    </source>
</evidence>
<evidence type="ECO:0000259" key="9">
    <source>
        <dbReference type="Pfam" id="PF02687"/>
    </source>
</evidence>
<accession>A0ABQ4L7X4</accession>
<feature type="transmembrane region" description="Helical" evidence="8">
    <location>
        <begin position="415"/>
        <end position="436"/>
    </location>
</feature>
<evidence type="ECO:0000256" key="7">
    <source>
        <dbReference type="SAM" id="MobiDB-lite"/>
    </source>
</evidence>
<dbReference type="Proteomes" id="UP000676601">
    <property type="component" value="Unassembled WGS sequence"/>
</dbReference>
<feature type="transmembrane region" description="Helical" evidence="8">
    <location>
        <begin position="553"/>
        <end position="574"/>
    </location>
</feature>
<protein>
    <recommendedName>
        <fullName evidence="13">ABC transport system permease protein</fullName>
    </recommendedName>
</protein>
<dbReference type="Pfam" id="PF12704">
    <property type="entry name" value="MacB_PCD"/>
    <property type="match status" value="1"/>
</dbReference>
<keyword evidence="12" id="KW-1185">Reference proteome</keyword>
<feature type="region of interest" description="Disordered" evidence="7">
    <location>
        <begin position="599"/>
        <end position="624"/>
    </location>
</feature>